<evidence type="ECO:0000313" key="2">
    <source>
        <dbReference type="EMBL" id="PKU73153.1"/>
    </source>
</evidence>
<gene>
    <name evidence="2" type="ORF">MA16_Dca021441</name>
</gene>
<dbReference type="Proteomes" id="UP000233837">
    <property type="component" value="Unassembled WGS sequence"/>
</dbReference>
<evidence type="ECO:0000313" key="3">
    <source>
        <dbReference type="Proteomes" id="UP000233837"/>
    </source>
</evidence>
<sequence>MLTPQRRPLGIALNTVTLLLLPEQGGEALTKTPFRRPRRGREPNSFCFLLKQKENLDRLLKKTSLNPPRIRDTSRRRRSGTMLGATLVKLPHKLPLTKSSLSLPLSSSPVGFLRSRQQQKITTKAPELHTEFHRQMVNQQVVAGVCTYSKYVFTSCSIKKNNNLVLSLNYHLLPSSLLNHSLRLPVTSLLSAAQSATKPAHRFYLCCKNQSQLLQEASYSPSALLFCPFPSVQHFLLLSAFSTAFSLSSQPTRFVFHLLPKQPFFFSFYHYRLPSFTNFCCSSRPFTCCPVLPISASSFSCFFFSFLSVHSSSKLGIPTTHLFLVLFLLPSWLSGFTSALIMKNSDLAHAMCSIQTHLEFQFPVIQKSFQQANMQFASIEITLQQF</sequence>
<accession>A0A2I0WBW7</accession>
<evidence type="ECO:0000256" key="1">
    <source>
        <dbReference type="SAM" id="SignalP"/>
    </source>
</evidence>
<keyword evidence="3" id="KW-1185">Reference proteome</keyword>
<organism evidence="2 3">
    <name type="scientific">Dendrobium catenatum</name>
    <dbReference type="NCBI Taxonomy" id="906689"/>
    <lineage>
        <taxon>Eukaryota</taxon>
        <taxon>Viridiplantae</taxon>
        <taxon>Streptophyta</taxon>
        <taxon>Embryophyta</taxon>
        <taxon>Tracheophyta</taxon>
        <taxon>Spermatophyta</taxon>
        <taxon>Magnoliopsida</taxon>
        <taxon>Liliopsida</taxon>
        <taxon>Asparagales</taxon>
        <taxon>Orchidaceae</taxon>
        <taxon>Epidendroideae</taxon>
        <taxon>Malaxideae</taxon>
        <taxon>Dendrobiinae</taxon>
        <taxon>Dendrobium</taxon>
    </lineage>
</organism>
<protein>
    <submittedName>
        <fullName evidence="2">Uncharacterized protein</fullName>
    </submittedName>
</protein>
<feature type="chain" id="PRO_5014141733" evidence="1">
    <location>
        <begin position="29"/>
        <end position="386"/>
    </location>
</feature>
<feature type="signal peptide" evidence="1">
    <location>
        <begin position="1"/>
        <end position="28"/>
    </location>
</feature>
<proteinExistence type="predicted"/>
<dbReference type="EMBL" id="KZ502771">
    <property type="protein sequence ID" value="PKU73153.1"/>
    <property type="molecule type" value="Genomic_DNA"/>
</dbReference>
<reference evidence="2 3" key="2">
    <citation type="journal article" date="2017" name="Nature">
        <title>The Apostasia genome and the evolution of orchids.</title>
        <authorList>
            <person name="Zhang G.Q."/>
            <person name="Liu K.W."/>
            <person name="Li Z."/>
            <person name="Lohaus R."/>
            <person name="Hsiao Y.Y."/>
            <person name="Niu S.C."/>
            <person name="Wang J.Y."/>
            <person name="Lin Y.C."/>
            <person name="Xu Q."/>
            <person name="Chen L.J."/>
            <person name="Yoshida K."/>
            <person name="Fujiwara S."/>
            <person name="Wang Z.W."/>
            <person name="Zhang Y.Q."/>
            <person name="Mitsuda N."/>
            <person name="Wang M."/>
            <person name="Liu G.H."/>
            <person name="Pecoraro L."/>
            <person name="Huang H.X."/>
            <person name="Xiao X.J."/>
            <person name="Lin M."/>
            <person name="Wu X.Y."/>
            <person name="Wu W.L."/>
            <person name="Chen Y.Y."/>
            <person name="Chang S.B."/>
            <person name="Sakamoto S."/>
            <person name="Ohme-Takagi M."/>
            <person name="Yagi M."/>
            <person name="Zeng S.J."/>
            <person name="Shen C.Y."/>
            <person name="Yeh C.M."/>
            <person name="Luo Y.B."/>
            <person name="Tsai W.C."/>
            <person name="Van de Peer Y."/>
            <person name="Liu Z.J."/>
        </authorList>
    </citation>
    <scope>NUCLEOTIDE SEQUENCE [LARGE SCALE GENOMIC DNA]</scope>
    <source>
        <tissue evidence="2">The whole plant</tissue>
    </source>
</reference>
<name>A0A2I0WBW7_9ASPA</name>
<keyword evidence="1" id="KW-0732">Signal</keyword>
<dbReference type="AlphaFoldDB" id="A0A2I0WBW7"/>
<reference evidence="2 3" key="1">
    <citation type="journal article" date="2016" name="Sci. Rep.">
        <title>The Dendrobium catenatum Lindl. genome sequence provides insights into polysaccharide synthase, floral development and adaptive evolution.</title>
        <authorList>
            <person name="Zhang G.Q."/>
            <person name="Xu Q."/>
            <person name="Bian C."/>
            <person name="Tsai W.C."/>
            <person name="Yeh C.M."/>
            <person name="Liu K.W."/>
            <person name="Yoshida K."/>
            <person name="Zhang L.S."/>
            <person name="Chang S.B."/>
            <person name="Chen F."/>
            <person name="Shi Y."/>
            <person name="Su Y.Y."/>
            <person name="Zhang Y.Q."/>
            <person name="Chen L.J."/>
            <person name="Yin Y."/>
            <person name="Lin M."/>
            <person name="Huang H."/>
            <person name="Deng H."/>
            <person name="Wang Z.W."/>
            <person name="Zhu S.L."/>
            <person name="Zhao X."/>
            <person name="Deng C."/>
            <person name="Niu S.C."/>
            <person name="Huang J."/>
            <person name="Wang M."/>
            <person name="Liu G.H."/>
            <person name="Yang H.J."/>
            <person name="Xiao X.J."/>
            <person name="Hsiao Y.Y."/>
            <person name="Wu W.L."/>
            <person name="Chen Y.Y."/>
            <person name="Mitsuda N."/>
            <person name="Ohme-Takagi M."/>
            <person name="Luo Y.B."/>
            <person name="Van de Peer Y."/>
            <person name="Liu Z.J."/>
        </authorList>
    </citation>
    <scope>NUCLEOTIDE SEQUENCE [LARGE SCALE GENOMIC DNA]</scope>
    <source>
        <tissue evidence="2">The whole plant</tissue>
    </source>
</reference>